<dbReference type="OrthoDB" id="74240at2759"/>
<gene>
    <name evidence="1" type="ORF">BCR44DRAFT_36543</name>
</gene>
<evidence type="ECO:0008006" key="3">
    <source>
        <dbReference type="Google" id="ProtNLM"/>
    </source>
</evidence>
<proteinExistence type="predicted"/>
<name>A0A1Y2I375_9FUNG</name>
<sequence>MDALTFATTWPYGANTLSLPAVDANATVIDNPAHATADSRPIVVDLRPRCTTNPSNADPVQPIPIPGAFPFPVNQYAWRQSVPWFLFPEKSIPFDVIVPNPLQDIDESKSDLPSHFALLSADYATHPWSTGPPPASAPPPCKTAALILRHLVQGGWTIRTVFVATSSFLASIPSSPESAIRLPFDPSPIITESASLVLKTQPARPLRICDLGCGAGRDLAFLLHTYPSSLIAHATAVDNWKGSIDRVTQVASMLGFTARLAAVRAECRAMGKVKYFGGNDATGRGKLQDDQFDWVILHRFLPPRSFARTLHSLVAPGGFVLICTFVLPTPEATLAEWVNMHESPSSFANLLTPGELTRDLDVQGNVMTGKMPDAQVCASQRVVAGFGWGFNEQGGYRVIKEEVVQIADGRTLLWFVAQKVATGNGFQRVERPESE</sequence>
<dbReference type="Proteomes" id="UP000193411">
    <property type="component" value="Unassembled WGS sequence"/>
</dbReference>
<dbReference type="InterPro" id="IPR029063">
    <property type="entry name" value="SAM-dependent_MTases_sf"/>
</dbReference>
<accession>A0A1Y2I375</accession>
<evidence type="ECO:0000313" key="1">
    <source>
        <dbReference type="EMBL" id="ORZ40674.1"/>
    </source>
</evidence>
<dbReference type="AlphaFoldDB" id="A0A1Y2I375"/>
<dbReference type="SUPFAM" id="SSF53335">
    <property type="entry name" value="S-adenosyl-L-methionine-dependent methyltransferases"/>
    <property type="match status" value="1"/>
</dbReference>
<reference evidence="1 2" key="1">
    <citation type="submission" date="2016-07" db="EMBL/GenBank/DDBJ databases">
        <title>Pervasive Adenine N6-methylation of Active Genes in Fungi.</title>
        <authorList>
            <consortium name="DOE Joint Genome Institute"/>
            <person name="Mondo S.J."/>
            <person name="Dannebaum R.O."/>
            <person name="Kuo R.C."/>
            <person name="Labutti K."/>
            <person name="Haridas S."/>
            <person name="Kuo A."/>
            <person name="Salamov A."/>
            <person name="Ahrendt S.R."/>
            <person name="Lipzen A."/>
            <person name="Sullivan W."/>
            <person name="Andreopoulos W.B."/>
            <person name="Clum A."/>
            <person name="Lindquist E."/>
            <person name="Daum C."/>
            <person name="Ramamoorthy G.K."/>
            <person name="Gryganskyi A."/>
            <person name="Culley D."/>
            <person name="Magnuson J.K."/>
            <person name="James T.Y."/>
            <person name="O'Malley M.A."/>
            <person name="Stajich J.E."/>
            <person name="Spatafora J.W."/>
            <person name="Visel A."/>
            <person name="Grigoriev I.V."/>
        </authorList>
    </citation>
    <scope>NUCLEOTIDE SEQUENCE [LARGE SCALE GENOMIC DNA]</scope>
    <source>
        <strain evidence="1 2">PL171</strain>
    </source>
</reference>
<evidence type="ECO:0000313" key="2">
    <source>
        <dbReference type="Proteomes" id="UP000193411"/>
    </source>
</evidence>
<comment type="caution">
    <text evidence="1">The sequence shown here is derived from an EMBL/GenBank/DDBJ whole genome shotgun (WGS) entry which is preliminary data.</text>
</comment>
<keyword evidence="2" id="KW-1185">Reference proteome</keyword>
<dbReference type="CDD" id="cd02440">
    <property type="entry name" value="AdoMet_MTases"/>
    <property type="match status" value="1"/>
</dbReference>
<dbReference type="Gene3D" id="3.40.50.150">
    <property type="entry name" value="Vaccinia Virus protein VP39"/>
    <property type="match status" value="1"/>
</dbReference>
<dbReference type="EMBL" id="MCFL01000002">
    <property type="protein sequence ID" value="ORZ40674.1"/>
    <property type="molecule type" value="Genomic_DNA"/>
</dbReference>
<protein>
    <recommendedName>
        <fullName evidence="3">Methyltransferase domain-containing protein</fullName>
    </recommendedName>
</protein>
<organism evidence="1 2">
    <name type="scientific">Catenaria anguillulae PL171</name>
    <dbReference type="NCBI Taxonomy" id="765915"/>
    <lineage>
        <taxon>Eukaryota</taxon>
        <taxon>Fungi</taxon>
        <taxon>Fungi incertae sedis</taxon>
        <taxon>Blastocladiomycota</taxon>
        <taxon>Blastocladiomycetes</taxon>
        <taxon>Blastocladiales</taxon>
        <taxon>Catenariaceae</taxon>
        <taxon>Catenaria</taxon>
    </lineage>
</organism>